<feature type="compositionally biased region" description="Gly residues" evidence="15">
    <location>
        <begin position="412"/>
        <end position="423"/>
    </location>
</feature>
<dbReference type="PANTHER" id="PTHR10797">
    <property type="entry name" value="CCR4-NOT TRANSCRIPTION COMPLEX SUBUNIT"/>
    <property type="match status" value="1"/>
</dbReference>
<feature type="compositionally biased region" description="Acidic residues" evidence="15">
    <location>
        <begin position="474"/>
        <end position="483"/>
    </location>
</feature>
<reference evidence="16 17" key="1">
    <citation type="journal article" date="2016" name="Proc. Natl. Acad. Sci. U.S.A.">
        <title>Comparative genomics of biotechnologically important yeasts.</title>
        <authorList>
            <person name="Riley R."/>
            <person name="Haridas S."/>
            <person name="Wolfe K.H."/>
            <person name="Lopes M.R."/>
            <person name="Hittinger C.T."/>
            <person name="Goeker M."/>
            <person name="Salamov A.A."/>
            <person name="Wisecaver J.H."/>
            <person name="Long T.M."/>
            <person name="Calvey C.H."/>
            <person name="Aerts A.L."/>
            <person name="Barry K.W."/>
            <person name="Choi C."/>
            <person name="Clum A."/>
            <person name="Coughlan A.Y."/>
            <person name="Deshpande S."/>
            <person name="Douglass A.P."/>
            <person name="Hanson S.J."/>
            <person name="Klenk H.-P."/>
            <person name="LaButti K.M."/>
            <person name="Lapidus A."/>
            <person name="Lindquist E.A."/>
            <person name="Lipzen A.M."/>
            <person name="Meier-Kolthoff J.P."/>
            <person name="Ohm R.A."/>
            <person name="Otillar R.P."/>
            <person name="Pangilinan J.L."/>
            <person name="Peng Y."/>
            <person name="Rokas A."/>
            <person name="Rosa C.A."/>
            <person name="Scheuner C."/>
            <person name="Sibirny A.A."/>
            <person name="Slot J.C."/>
            <person name="Stielow J.B."/>
            <person name="Sun H."/>
            <person name="Kurtzman C.P."/>
            <person name="Blackwell M."/>
            <person name="Grigoriev I.V."/>
            <person name="Jeffries T.W."/>
        </authorList>
    </citation>
    <scope>NUCLEOTIDE SEQUENCE [LARGE SCALE GENOMIC DNA]</scope>
    <source>
        <strain evidence="16 17">DSM 6958</strain>
    </source>
</reference>
<keyword evidence="11" id="KW-0694">RNA-binding</keyword>
<dbReference type="GO" id="GO:0004535">
    <property type="term" value="F:poly(A)-specific ribonuclease activity"/>
    <property type="evidence" value="ECO:0007669"/>
    <property type="project" value="UniProtKB-EC"/>
</dbReference>
<evidence type="ECO:0000256" key="15">
    <source>
        <dbReference type="SAM" id="MobiDB-lite"/>
    </source>
</evidence>
<evidence type="ECO:0000256" key="8">
    <source>
        <dbReference type="ARBA" id="ARBA00022723"/>
    </source>
</evidence>
<dbReference type="GO" id="GO:0005634">
    <property type="term" value="C:nucleus"/>
    <property type="evidence" value="ECO:0007669"/>
    <property type="project" value="UniProtKB-SubCell"/>
</dbReference>
<evidence type="ECO:0000256" key="2">
    <source>
        <dbReference type="ARBA" id="ARBA00004123"/>
    </source>
</evidence>
<evidence type="ECO:0000256" key="4">
    <source>
        <dbReference type="ARBA" id="ARBA00008372"/>
    </source>
</evidence>
<dbReference type="EMBL" id="KV454408">
    <property type="protein sequence ID" value="ODQ66246.1"/>
    <property type="molecule type" value="Genomic_DNA"/>
</dbReference>
<gene>
    <name evidence="16" type="ORF">NADFUDRAFT_82128</name>
</gene>
<dbReference type="GO" id="GO:0030014">
    <property type="term" value="C:CCR4-NOT complex"/>
    <property type="evidence" value="ECO:0007669"/>
    <property type="project" value="InterPro"/>
</dbReference>
<keyword evidence="8" id="KW-0479">Metal-binding</keyword>
<keyword evidence="17" id="KW-1185">Reference proteome</keyword>
<keyword evidence="6" id="KW-0963">Cytoplasm</keyword>
<dbReference type="InterPro" id="IPR036397">
    <property type="entry name" value="RNaseH_sf"/>
</dbReference>
<dbReference type="InterPro" id="IPR039637">
    <property type="entry name" value="CNOT7/CNOT8/Pop2"/>
</dbReference>
<keyword evidence="12" id="KW-0805">Transcription regulation</keyword>
<comment type="subcellular location">
    <subcellularLocation>
        <location evidence="3">Cytoplasm</location>
    </subcellularLocation>
    <subcellularLocation>
        <location evidence="2">Nucleus</location>
    </subcellularLocation>
</comment>
<sequence>MMRTNFAPHMTANANNQPMGMSMMGNPGSGLAMNVNQQVNGGAGSYGYPGPQQPGQQQQQQQSGPQQQPGQPQLGTGQQPGMVTGGYGTGGSRINTSQIQPQGSQQISDTNQQAQMRNNSNSSNVSNSQAFLRLLQVQQQQHQQTHASQQQQQQQVHTPQQQQALLDLQQQLVYNNVNSLNPGNGSRLIQEVWAWNFEEEMKKVRDVIENYKVISLDCKFPGIVARPIGTFHTTNEYHYQTLRSNADLLKVIQIGLCFSDEFGNRPNDISTWQFNFKFSEVEDMCGSEMIHLLKQSGVDLPRHEREGIDRFEFGELLISSGLVLDDSTAWVSFHSGYDLGYILSIVFNKELPVLESDFRKMLHKYFANVWDIKYMVKALRLSNSPTIDLHELAEEFHLAKIGVAPGGGNGANGAGGAQSGNGAGNNELSGLGLGPSGPDARLTSDIYFEIKRYLGMAQLPVEMKNKLFGLSNDLDYEDGEDEYNNSNEHYEDETESSREDENSNQQQQHNQHNLEYASPSSSHPEDSEEANNTNLGHSNHGSRGSSGVVKQDAAAVFQHGKMGGI</sequence>
<evidence type="ECO:0000256" key="13">
    <source>
        <dbReference type="ARBA" id="ARBA00023163"/>
    </source>
</evidence>
<dbReference type="Proteomes" id="UP000095009">
    <property type="component" value="Unassembled WGS sequence"/>
</dbReference>
<evidence type="ECO:0000256" key="6">
    <source>
        <dbReference type="ARBA" id="ARBA00022490"/>
    </source>
</evidence>
<evidence type="ECO:0000256" key="5">
    <source>
        <dbReference type="ARBA" id="ARBA00012161"/>
    </source>
</evidence>
<evidence type="ECO:0000256" key="14">
    <source>
        <dbReference type="ARBA" id="ARBA00023242"/>
    </source>
</evidence>
<proteinExistence type="inferred from homology"/>
<evidence type="ECO:0000256" key="3">
    <source>
        <dbReference type="ARBA" id="ARBA00004496"/>
    </source>
</evidence>
<dbReference type="GO" id="GO:0003723">
    <property type="term" value="F:RNA binding"/>
    <property type="evidence" value="ECO:0007669"/>
    <property type="project" value="UniProtKB-KW"/>
</dbReference>
<keyword evidence="9" id="KW-0378">Hydrolase</keyword>
<feature type="compositionally biased region" description="Low complexity" evidence="15">
    <location>
        <begin position="536"/>
        <end position="547"/>
    </location>
</feature>
<feature type="compositionally biased region" description="Low complexity" evidence="15">
    <location>
        <begin position="504"/>
        <end position="522"/>
    </location>
</feature>
<evidence type="ECO:0000256" key="9">
    <source>
        <dbReference type="ARBA" id="ARBA00022801"/>
    </source>
</evidence>
<keyword evidence="7" id="KW-0540">Nuclease</keyword>
<dbReference type="GO" id="GO:0046872">
    <property type="term" value="F:metal ion binding"/>
    <property type="evidence" value="ECO:0007669"/>
    <property type="project" value="UniProtKB-KW"/>
</dbReference>
<comment type="catalytic activity">
    <reaction evidence="1">
        <text>Exonucleolytic cleavage of poly(A) to 5'-AMP.</text>
        <dbReference type="EC" id="3.1.13.4"/>
    </reaction>
</comment>
<feature type="compositionally biased region" description="Low complexity" evidence="15">
    <location>
        <begin position="18"/>
        <end position="30"/>
    </location>
</feature>
<protein>
    <recommendedName>
        <fullName evidence="5">poly(A)-specific ribonuclease</fullName>
        <ecNumber evidence="5">3.1.13.4</ecNumber>
    </recommendedName>
</protein>
<accession>A0A1E3PLC8</accession>
<dbReference type="Gene3D" id="3.30.420.10">
    <property type="entry name" value="Ribonuclease H-like superfamily/Ribonuclease H"/>
    <property type="match status" value="1"/>
</dbReference>
<feature type="compositionally biased region" description="Low complexity" evidence="15">
    <location>
        <begin position="97"/>
        <end position="108"/>
    </location>
</feature>
<dbReference type="EC" id="3.1.13.4" evidence="5"/>
<evidence type="ECO:0000313" key="17">
    <source>
        <dbReference type="Proteomes" id="UP000095009"/>
    </source>
</evidence>
<keyword evidence="10" id="KW-0269">Exonuclease</keyword>
<dbReference type="InterPro" id="IPR006941">
    <property type="entry name" value="RNase_CAF1"/>
</dbReference>
<keyword evidence="13" id="KW-0804">Transcription</keyword>
<evidence type="ECO:0000313" key="16">
    <source>
        <dbReference type="EMBL" id="ODQ66246.1"/>
    </source>
</evidence>
<dbReference type="GO" id="GO:0005737">
    <property type="term" value="C:cytoplasm"/>
    <property type="evidence" value="ECO:0007669"/>
    <property type="project" value="UniProtKB-SubCell"/>
</dbReference>
<feature type="region of interest" description="Disordered" evidence="15">
    <location>
        <begin position="1"/>
        <end position="158"/>
    </location>
</feature>
<feature type="compositionally biased region" description="Low complexity" evidence="15">
    <location>
        <begin position="118"/>
        <end position="128"/>
    </location>
</feature>
<keyword evidence="14" id="KW-0539">Nucleus</keyword>
<dbReference type="Pfam" id="PF04857">
    <property type="entry name" value="CAF1"/>
    <property type="match status" value="2"/>
</dbReference>
<dbReference type="AlphaFoldDB" id="A0A1E3PLC8"/>
<dbReference type="InterPro" id="IPR012337">
    <property type="entry name" value="RNaseH-like_sf"/>
</dbReference>
<dbReference type="OrthoDB" id="1164111at2759"/>
<dbReference type="STRING" id="857566.A0A1E3PLC8"/>
<feature type="compositionally biased region" description="Low complexity" evidence="15">
    <location>
        <begin position="136"/>
        <end position="158"/>
    </location>
</feature>
<name>A0A1E3PLC8_9ASCO</name>
<dbReference type="SUPFAM" id="SSF53098">
    <property type="entry name" value="Ribonuclease H-like"/>
    <property type="match status" value="1"/>
</dbReference>
<feature type="region of interest" description="Disordered" evidence="15">
    <location>
        <begin position="412"/>
        <end position="436"/>
    </location>
</feature>
<evidence type="ECO:0000256" key="1">
    <source>
        <dbReference type="ARBA" id="ARBA00001663"/>
    </source>
</evidence>
<evidence type="ECO:0000256" key="7">
    <source>
        <dbReference type="ARBA" id="ARBA00022722"/>
    </source>
</evidence>
<feature type="compositionally biased region" description="Low complexity" evidence="15">
    <location>
        <begin position="48"/>
        <end position="82"/>
    </location>
</feature>
<evidence type="ECO:0000256" key="10">
    <source>
        <dbReference type="ARBA" id="ARBA00022839"/>
    </source>
</evidence>
<comment type="similarity">
    <text evidence="4">Belongs to the CAF1 family.</text>
</comment>
<evidence type="ECO:0000256" key="11">
    <source>
        <dbReference type="ARBA" id="ARBA00022884"/>
    </source>
</evidence>
<organism evidence="16 17">
    <name type="scientific">Nadsonia fulvescens var. elongata DSM 6958</name>
    <dbReference type="NCBI Taxonomy" id="857566"/>
    <lineage>
        <taxon>Eukaryota</taxon>
        <taxon>Fungi</taxon>
        <taxon>Dikarya</taxon>
        <taxon>Ascomycota</taxon>
        <taxon>Saccharomycotina</taxon>
        <taxon>Dipodascomycetes</taxon>
        <taxon>Dipodascales</taxon>
        <taxon>Dipodascales incertae sedis</taxon>
        <taxon>Nadsonia</taxon>
    </lineage>
</organism>
<feature type="region of interest" description="Disordered" evidence="15">
    <location>
        <begin position="474"/>
        <end position="565"/>
    </location>
</feature>
<evidence type="ECO:0000256" key="12">
    <source>
        <dbReference type="ARBA" id="ARBA00023015"/>
    </source>
</evidence>